<proteinExistence type="inferred from homology"/>
<evidence type="ECO:0000256" key="4">
    <source>
        <dbReference type="ARBA" id="ARBA00022840"/>
    </source>
</evidence>
<evidence type="ECO:0000313" key="6">
    <source>
        <dbReference type="EMBL" id="NDY42724.1"/>
    </source>
</evidence>
<organism evidence="6 7">
    <name type="scientific">Dissulfurirhabdus thermomarina</name>
    <dbReference type="NCBI Taxonomy" id="1765737"/>
    <lineage>
        <taxon>Bacteria</taxon>
        <taxon>Deltaproteobacteria</taxon>
        <taxon>Dissulfurirhabdaceae</taxon>
        <taxon>Dissulfurirhabdus</taxon>
    </lineage>
</organism>
<feature type="domain" description="ABC transporter" evidence="5">
    <location>
        <begin position="10"/>
        <end position="242"/>
    </location>
</feature>
<evidence type="ECO:0000256" key="2">
    <source>
        <dbReference type="ARBA" id="ARBA00022448"/>
    </source>
</evidence>
<keyword evidence="7" id="KW-1185">Reference proteome</keyword>
<dbReference type="GO" id="GO:0016887">
    <property type="term" value="F:ATP hydrolysis activity"/>
    <property type="evidence" value="ECO:0007669"/>
    <property type="project" value="InterPro"/>
</dbReference>
<dbReference type="CDD" id="cd03230">
    <property type="entry name" value="ABC_DR_subfamily_A"/>
    <property type="match status" value="1"/>
</dbReference>
<dbReference type="RefSeq" id="WP_163298857.1">
    <property type="nucleotide sequence ID" value="NZ_JAAGRR010000079.1"/>
</dbReference>
<dbReference type="Gene3D" id="3.40.50.300">
    <property type="entry name" value="P-loop containing nucleotide triphosphate hydrolases"/>
    <property type="match status" value="1"/>
</dbReference>
<dbReference type="EMBL" id="JAAGRR010000079">
    <property type="protein sequence ID" value="NDY42724.1"/>
    <property type="molecule type" value="Genomic_DNA"/>
</dbReference>
<dbReference type="PANTHER" id="PTHR43335:SF4">
    <property type="entry name" value="ABC TRANSPORTER, ATP-BINDING PROTEIN"/>
    <property type="match status" value="1"/>
</dbReference>
<evidence type="ECO:0000256" key="1">
    <source>
        <dbReference type="ARBA" id="ARBA00005417"/>
    </source>
</evidence>
<reference evidence="6 7" key="1">
    <citation type="submission" date="2020-02" db="EMBL/GenBank/DDBJ databases">
        <title>Comparative genomics of sulfur disproportionating microorganisms.</title>
        <authorList>
            <person name="Ward L.M."/>
            <person name="Bertran E."/>
            <person name="Johnston D.T."/>
        </authorList>
    </citation>
    <scope>NUCLEOTIDE SEQUENCE [LARGE SCALE GENOMIC DNA]</scope>
    <source>
        <strain evidence="6 7">DSM 100025</strain>
    </source>
</reference>
<evidence type="ECO:0000259" key="5">
    <source>
        <dbReference type="PROSITE" id="PS50893"/>
    </source>
</evidence>
<dbReference type="PROSITE" id="PS50893">
    <property type="entry name" value="ABC_TRANSPORTER_2"/>
    <property type="match status" value="1"/>
</dbReference>
<comment type="caution">
    <text evidence="6">The sequence shown here is derived from an EMBL/GenBank/DDBJ whole genome shotgun (WGS) entry which is preliminary data.</text>
</comment>
<dbReference type="PANTHER" id="PTHR43335">
    <property type="entry name" value="ABC TRANSPORTER, ATP-BINDING PROTEIN"/>
    <property type="match status" value="1"/>
</dbReference>
<keyword evidence="2" id="KW-0813">Transport</keyword>
<protein>
    <submittedName>
        <fullName evidence="6">ABC transporter ATP-binding protein</fullName>
    </submittedName>
</protein>
<evidence type="ECO:0000256" key="3">
    <source>
        <dbReference type="ARBA" id="ARBA00022741"/>
    </source>
</evidence>
<comment type="similarity">
    <text evidence="1">Belongs to the ABC transporter superfamily.</text>
</comment>
<accession>A0A6N9TSK0</accession>
<dbReference type="SMART" id="SM00382">
    <property type="entry name" value="AAA"/>
    <property type="match status" value="1"/>
</dbReference>
<dbReference type="AlphaFoldDB" id="A0A6N9TSK0"/>
<gene>
    <name evidence="6" type="ORF">G3N55_07705</name>
</gene>
<keyword evidence="3" id="KW-0547">Nucleotide-binding</keyword>
<dbReference type="Proteomes" id="UP000469346">
    <property type="component" value="Unassembled WGS sequence"/>
</dbReference>
<name>A0A6N9TSK0_DISTH</name>
<dbReference type="SUPFAM" id="SSF52540">
    <property type="entry name" value="P-loop containing nucleoside triphosphate hydrolases"/>
    <property type="match status" value="1"/>
</dbReference>
<dbReference type="GO" id="GO:0005524">
    <property type="term" value="F:ATP binding"/>
    <property type="evidence" value="ECO:0007669"/>
    <property type="project" value="UniProtKB-KW"/>
</dbReference>
<sequence length="262" mass="28758">MAEAFAAGFSRVRKGYRLNPFRRDKRPAVQDLSLRLAEGEVFGIVGPNGAGKSTTIKILMGFIRPDAGEVEILGRAPSDPEVHAEVGYLPENPCLYEHLTAREHLRFAARITGMRPREARARIDEILERVDLLHAADKPVRSYSKGMTQRAALAYALVHDPRLLVLDEPMSGLDPLGRHLVVEILQEASARGKTILFCSHILTDVERFCTRIGIMNRGRLVAEVTPGELKHRGAGVGAETAAPGAASPLEAFFLEVIRGNRP</sequence>
<dbReference type="InterPro" id="IPR003593">
    <property type="entry name" value="AAA+_ATPase"/>
</dbReference>
<keyword evidence="4 6" id="KW-0067">ATP-binding</keyword>
<dbReference type="InterPro" id="IPR003439">
    <property type="entry name" value="ABC_transporter-like_ATP-bd"/>
</dbReference>
<evidence type="ECO:0000313" key="7">
    <source>
        <dbReference type="Proteomes" id="UP000469346"/>
    </source>
</evidence>
<dbReference type="InterPro" id="IPR027417">
    <property type="entry name" value="P-loop_NTPase"/>
</dbReference>
<dbReference type="Pfam" id="PF00005">
    <property type="entry name" value="ABC_tran"/>
    <property type="match status" value="1"/>
</dbReference>